<evidence type="ECO:0000259" key="1">
    <source>
        <dbReference type="Pfam" id="PF00814"/>
    </source>
</evidence>
<dbReference type="EMBL" id="MHSQ01000014">
    <property type="protein sequence ID" value="OHA47391.1"/>
    <property type="molecule type" value="Genomic_DNA"/>
</dbReference>
<comment type="caution">
    <text evidence="2">The sequence shown here is derived from an EMBL/GenBank/DDBJ whole genome shotgun (WGS) entry which is preliminary data.</text>
</comment>
<organism evidence="2 3">
    <name type="scientific">Candidatus Taylorbacteria bacterium RIFOXYD2_FULL_36_9</name>
    <dbReference type="NCBI Taxonomy" id="1802338"/>
    <lineage>
        <taxon>Bacteria</taxon>
        <taxon>Candidatus Tayloriibacteriota</taxon>
    </lineage>
</organism>
<dbReference type="SUPFAM" id="SSF53067">
    <property type="entry name" value="Actin-like ATPase domain"/>
    <property type="match status" value="3"/>
</dbReference>
<dbReference type="AlphaFoldDB" id="A0A1G2PID5"/>
<sequence>MIILGIETSCDETGVCLIEAKNNKLEVLGNQLYSQVAKHQEFGGVMPMLAKREHAKNLVPLLRKCLEEAEHNLTPTLPLTNGRGKKNFLPSLDKEGLREVENILIREPELLTELKKLLETVEKPAIDAIAVTSGPGLEPALWVGITFAQALSTAWDIPLIPTNHMEGHILVASLEKLKNEESPSKAKETPHFLIQKIKYPALALLISGGHTQLVLIKNNLDYKIIGNTCDDALGEAYDKVARLLGLPYPGGKIISELAKKEKLEFPNKKPPYPLPRPMLHSKDLNFSFSGLKTAVLYTLKKISSIDDKVKQ</sequence>
<feature type="domain" description="Gcp-like" evidence="1">
    <location>
        <begin position="116"/>
        <end position="183"/>
    </location>
</feature>
<reference evidence="2 3" key="1">
    <citation type="journal article" date="2016" name="Nat. Commun.">
        <title>Thousands of microbial genomes shed light on interconnected biogeochemical processes in an aquifer system.</title>
        <authorList>
            <person name="Anantharaman K."/>
            <person name="Brown C.T."/>
            <person name="Hug L.A."/>
            <person name="Sharon I."/>
            <person name="Castelle C.J."/>
            <person name="Probst A.J."/>
            <person name="Thomas B.C."/>
            <person name="Singh A."/>
            <person name="Wilkins M.J."/>
            <person name="Karaoz U."/>
            <person name="Brodie E.L."/>
            <person name="Williams K.H."/>
            <person name="Hubbard S.S."/>
            <person name="Banfield J.F."/>
        </authorList>
    </citation>
    <scope>NUCLEOTIDE SEQUENCE [LARGE SCALE GENOMIC DNA]</scope>
</reference>
<proteinExistence type="predicted"/>
<feature type="non-terminal residue" evidence="2">
    <location>
        <position position="311"/>
    </location>
</feature>
<evidence type="ECO:0000313" key="3">
    <source>
        <dbReference type="Proteomes" id="UP000176965"/>
    </source>
</evidence>
<gene>
    <name evidence="2" type="ORF">A2541_00950</name>
</gene>
<feature type="domain" description="Gcp-like" evidence="1">
    <location>
        <begin position="26"/>
        <end position="72"/>
    </location>
</feature>
<evidence type="ECO:0000313" key="2">
    <source>
        <dbReference type="EMBL" id="OHA47391.1"/>
    </source>
</evidence>
<protein>
    <recommendedName>
        <fullName evidence="1">Gcp-like domain-containing protein</fullName>
    </recommendedName>
</protein>
<dbReference type="Pfam" id="PF00814">
    <property type="entry name" value="TsaD"/>
    <property type="match status" value="3"/>
</dbReference>
<dbReference type="InterPro" id="IPR000905">
    <property type="entry name" value="Gcp-like_dom"/>
</dbReference>
<dbReference type="Proteomes" id="UP000176965">
    <property type="component" value="Unassembled WGS sequence"/>
</dbReference>
<name>A0A1G2PID5_9BACT</name>
<dbReference type="Gene3D" id="3.30.420.40">
    <property type="match status" value="2"/>
</dbReference>
<dbReference type="STRING" id="1802338.A2541_00950"/>
<dbReference type="InterPro" id="IPR043129">
    <property type="entry name" value="ATPase_NBD"/>
</dbReference>
<dbReference type="PANTHER" id="PTHR11735:SF6">
    <property type="entry name" value="TRNA N6-ADENOSINE THREONYLCARBAMOYLTRANSFERASE, MITOCHONDRIAL"/>
    <property type="match status" value="1"/>
</dbReference>
<dbReference type="PANTHER" id="PTHR11735">
    <property type="entry name" value="TRNA N6-ADENOSINE THREONYLCARBAMOYLTRANSFERASE"/>
    <property type="match status" value="1"/>
</dbReference>
<feature type="domain" description="Gcp-like" evidence="1">
    <location>
        <begin position="195"/>
        <end position="301"/>
    </location>
</feature>
<accession>A0A1G2PID5</accession>